<name>A0AAN7Z891_9PEZI</name>
<sequence>MYRAATGDSFTNVTNMLNQEPAKPHLGYKNFVEQEESLTRYFTTSELANLNELNKPITERLCEKDFEQLERAANDFKGFTARESLVAWRLEGQEF</sequence>
<protein>
    <submittedName>
        <fullName evidence="1">Uncharacterized protein</fullName>
    </submittedName>
</protein>
<dbReference type="AlphaFoldDB" id="A0AAN7Z891"/>
<dbReference type="Proteomes" id="UP001305414">
    <property type="component" value="Unassembled WGS sequence"/>
</dbReference>
<reference evidence="1 2" key="1">
    <citation type="submission" date="2023-10" db="EMBL/GenBank/DDBJ databases">
        <title>Draft genome sequence of Xylaria bambusicola isolate GMP-LS, the root and basal stem rot pathogen of sugarcane in Indonesia.</title>
        <authorList>
            <person name="Selvaraj P."/>
            <person name="Muralishankar V."/>
            <person name="Muruganantham S."/>
            <person name="Sp S."/>
            <person name="Haryani S."/>
            <person name="Lau K.J.X."/>
            <person name="Naqvi N.I."/>
        </authorList>
    </citation>
    <scope>NUCLEOTIDE SEQUENCE [LARGE SCALE GENOMIC DNA]</scope>
    <source>
        <strain evidence="1">GMP-LS</strain>
    </source>
</reference>
<dbReference type="EMBL" id="JAWHQM010000039">
    <property type="protein sequence ID" value="KAK5634277.1"/>
    <property type="molecule type" value="Genomic_DNA"/>
</dbReference>
<keyword evidence="2" id="KW-1185">Reference proteome</keyword>
<evidence type="ECO:0000313" key="2">
    <source>
        <dbReference type="Proteomes" id="UP001305414"/>
    </source>
</evidence>
<gene>
    <name evidence="1" type="ORF">RRF57_009991</name>
</gene>
<proteinExistence type="predicted"/>
<accession>A0AAN7Z891</accession>
<comment type="caution">
    <text evidence="1">The sequence shown here is derived from an EMBL/GenBank/DDBJ whole genome shotgun (WGS) entry which is preliminary data.</text>
</comment>
<evidence type="ECO:0000313" key="1">
    <source>
        <dbReference type="EMBL" id="KAK5634277.1"/>
    </source>
</evidence>
<organism evidence="1 2">
    <name type="scientific">Xylaria bambusicola</name>
    <dbReference type="NCBI Taxonomy" id="326684"/>
    <lineage>
        <taxon>Eukaryota</taxon>
        <taxon>Fungi</taxon>
        <taxon>Dikarya</taxon>
        <taxon>Ascomycota</taxon>
        <taxon>Pezizomycotina</taxon>
        <taxon>Sordariomycetes</taxon>
        <taxon>Xylariomycetidae</taxon>
        <taxon>Xylariales</taxon>
        <taxon>Xylariaceae</taxon>
        <taxon>Xylaria</taxon>
    </lineage>
</organism>